<dbReference type="EMBL" id="AP022595">
    <property type="protein sequence ID" value="BBY59716.1"/>
    <property type="molecule type" value="Genomic_DNA"/>
</dbReference>
<protein>
    <submittedName>
        <fullName evidence="1">Uncharacterized protein</fullName>
    </submittedName>
</protein>
<name>A0A7I7SV55_9MYCO</name>
<reference evidence="1 2" key="1">
    <citation type="journal article" date="2019" name="Emerg. Microbes Infect.">
        <title>Comprehensive subspecies identification of 175 nontuberculous mycobacteria species based on 7547 genomic profiles.</title>
        <authorList>
            <person name="Matsumoto Y."/>
            <person name="Kinjo T."/>
            <person name="Motooka D."/>
            <person name="Nabeya D."/>
            <person name="Jung N."/>
            <person name="Uechi K."/>
            <person name="Horii T."/>
            <person name="Iida T."/>
            <person name="Fujita J."/>
            <person name="Nakamura S."/>
        </authorList>
    </citation>
    <scope>NUCLEOTIDE SEQUENCE [LARGE SCALE GENOMIC DNA]</scope>
    <source>
        <strain evidence="1 2">JCM 30395</strain>
    </source>
</reference>
<accession>A0A7I7SV55</accession>
<keyword evidence="2" id="KW-1185">Reference proteome</keyword>
<proteinExistence type="predicted"/>
<evidence type="ECO:0000313" key="1">
    <source>
        <dbReference type="EMBL" id="BBY59716.1"/>
    </source>
</evidence>
<gene>
    <name evidence="1" type="ORF">MSAR_28520</name>
</gene>
<sequence>MTASKLQQALADKPQVWPAPASVGIAPTTSCADAHDGGLSSAHLGEHTRGANTTIVPANAWLIVMKSVQTAYAATDPKTT</sequence>
<dbReference type="Proteomes" id="UP000466445">
    <property type="component" value="Chromosome"/>
</dbReference>
<organism evidence="1 2">
    <name type="scientific">Mycolicibacterium sarraceniae</name>
    <dbReference type="NCBI Taxonomy" id="1534348"/>
    <lineage>
        <taxon>Bacteria</taxon>
        <taxon>Bacillati</taxon>
        <taxon>Actinomycetota</taxon>
        <taxon>Actinomycetes</taxon>
        <taxon>Mycobacteriales</taxon>
        <taxon>Mycobacteriaceae</taxon>
        <taxon>Mycolicibacterium</taxon>
    </lineage>
</organism>
<dbReference type="KEGG" id="msar:MSAR_28520"/>
<evidence type="ECO:0000313" key="2">
    <source>
        <dbReference type="Proteomes" id="UP000466445"/>
    </source>
</evidence>
<dbReference type="AlphaFoldDB" id="A0A7I7SV55"/>
<dbReference type="RefSeq" id="WP_163697873.1">
    <property type="nucleotide sequence ID" value="NZ_AP022595.1"/>
</dbReference>